<dbReference type="InterPro" id="IPR038282">
    <property type="entry name" value="DUF2267_sf"/>
</dbReference>
<name>A0AAJ0U2X5_9GAMM</name>
<dbReference type="AlphaFoldDB" id="A0AAJ0U2X5"/>
<reference evidence="1" key="2">
    <citation type="journal article" date="2020" name="Microorganisms">
        <title>Osmotic Adaptation and Compatible Solute Biosynthesis of Phototrophic Bacteria as Revealed from Genome Analyses.</title>
        <authorList>
            <person name="Imhoff J.F."/>
            <person name="Rahn T."/>
            <person name="Kunzel S."/>
            <person name="Keller A."/>
            <person name="Neulinger S.C."/>
        </authorList>
    </citation>
    <scope>NUCLEOTIDE SEQUENCE</scope>
    <source>
        <strain evidence="1">DSM 11080</strain>
    </source>
</reference>
<dbReference type="EMBL" id="NRSJ01000008">
    <property type="protein sequence ID" value="MBK1704236.1"/>
    <property type="molecule type" value="Genomic_DNA"/>
</dbReference>
<dbReference type="Proteomes" id="UP001296776">
    <property type="component" value="Unassembled WGS sequence"/>
</dbReference>
<organism evidence="1 2">
    <name type="scientific">Halochromatium glycolicum</name>
    <dbReference type="NCBI Taxonomy" id="85075"/>
    <lineage>
        <taxon>Bacteria</taxon>
        <taxon>Pseudomonadati</taxon>
        <taxon>Pseudomonadota</taxon>
        <taxon>Gammaproteobacteria</taxon>
        <taxon>Chromatiales</taxon>
        <taxon>Chromatiaceae</taxon>
        <taxon>Halochromatium</taxon>
    </lineage>
</organism>
<gene>
    <name evidence="1" type="ORF">CKO40_06650</name>
</gene>
<protein>
    <recommendedName>
        <fullName evidence="3">DUF2267 domain-containing protein</fullName>
    </recommendedName>
</protein>
<proteinExistence type="predicted"/>
<keyword evidence="2" id="KW-1185">Reference proteome</keyword>
<comment type="caution">
    <text evidence="1">The sequence shown here is derived from an EMBL/GenBank/DDBJ whole genome shotgun (WGS) entry which is preliminary data.</text>
</comment>
<evidence type="ECO:0008006" key="3">
    <source>
        <dbReference type="Google" id="ProtNLM"/>
    </source>
</evidence>
<dbReference type="InterPro" id="IPR018727">
    <property type="entry name" value="DUF2267"/>
</dbReference>
<sequence>MQLQEFLGQVQHQARMSSIDEALSATRATLETLSERLQGGEPENLGAQLPGELKLMLDSHRDKTETFSSDDFLQRVSEREGADLPASVFHTRAVLNVLKDAVTPGAIDHVRDQLPADYQRLFDAGSEGKMSH</sequence>
<evidence type="ECO:0000313" key="1">
    <source>
        <dbReference type="EMBL" id="MBK1704236.1"/>
    </source>
</evidence>
<dbReference type="Gene3D" id="1.10.490.110">
    <property type="entry name" value="Uncharacterized conserved protein DUF2267"/>
    <property type="match status" value="1"/>
</dbReference>
<dbReference type="Pfam" id="PF10025">
    <property type="entry name" value="DUF2267"/>
    <property type="match status" value="1"/>
</dbReference>
<evidence type="ECO:0000313" key="2">
    <source>
        <dbReference type="Proteomes" id="UP001296776"/>
    </source>
</evidence>
<accession>A0AAJ0U2X5</accession>
<reference evidence="1" key="1">
    <citation type="submission" date="2017-08" db="EMBL/GenBank/DDBJ databases">
        <authorList>
            <person name="Imhoff J.F."/>
            <person name="Rahn T."/>
            <person name="Kuenzel S."/>
            <person name="Neulinger S.C."/>
        </authorList>
    </citation>
    <scope>NUCLEOTIDE SEQUENCE</scope>
    <source>
        <strain evidence="1">DSM 11080</strain>
    </source>
</reference>
<dbReference type="RefSeq" id="WP_200345416.1">
    <property type="nucleotide sequence ID" value="NZ_NRSJ01000008.1"/>
</dbReference>